<name>A0A2G8SDV1_9APHY</name>
<dbReference type="Proteomes" id="UP000230002">
    <property type="component" value="Unassembled WGS sequence"/>
</dbReference>
<feature type="region of interest" description="Disordered" evidence="1">
    <location>
        <begin position="45"/>
        <end position="68"/>
    </location>
</feature>
<dbReference type="EMBL" id="AYKW01000012">
    <property type="protein sequence ID" value="PIL31932.1"/>
    <property type="molecule type" value="Genomic_DNA"/>
</dbReference>
<feature type="region of interest" description="Disordered" evidence="1">
    <location>
        <begin position="108"/>
        <end position="156"/>
    </location>
</feature>
<evidence type="ECO:0000313" key="2">
    <source>
        <dbReference type="EMBL" id="PIL31932.1"/>
    </source>
</evidence>
<reference evidence="2 3" key="1">
    <citation type="journal article" date="2015" name="Sci. Rep.">
        <title>Chromosome-level genome map provides insights into diverse defense mechanisms in the medicinal fungus Ganoderma sinense.</title>
        <authorList>
            <person name="Zhu Y."/>
            <person name="Xu J."/>
            <person name="Sun C."/>
            <person name="Zhou S."/>
            <person name="Xu H."/>
            <person name="Nelson D.R."/>
            <person name="Qian J."/>
            <person name="Song J."/>
            <person name="Luo H."/>
            <person name="Xiang L."/>
            <person name="Li Y."/>
            <person name="Xu Z."/>
            <person name="Ji A."/>
            <person name="Wang L."/>
            <person name="Lu S."/>
            <person name="Hayward A."/>
            <person name="Sun W."/>
            <person name="Li X."/>
            <person name="Schwartz D.C."/>
            <person name="Wang Y."/>
            <person name="Chen S."/>
        </authorList>
    </citation>
    <scope>NUCLEOTIDE SEQUENCE [LARGE SCALE GENOMIC DNA]</scope>
    <source>
        <strain evidence="2 3">ZZ0214-1</strain>
    </source>
</reference>
<protein>
    <submittedName>
        <fullName evidence="2">Uncharacterized protein</fullName>
    </submittedName>
</protein>
<evidence type="ECO:0000256" key="1">
    <source>
        <dbReference type="SAM" id="MobiDB-lite"/>
    </source>
</evidence>
<dbReference type="AlphaFoldDB" id="A0A2G8SDV1"/>
<dbReference type="OrthoDB" id="10516395at2759"/>
<evidence type="ECO:0000313" key="3">
    <source>
        <dbReference type="Proteomes" id="UP000230002"/>
    </source>
</evidence>
<keyword evidence="3" id="KW-1185">Reference proteome</keyword>
<gene>
    <name evidence="2" type="ORF">GSI_06636</name>
</gene>
<sequence>MSLPKPTSINGACLPPSMNKATQDVLPLEVSTAVLPQGHLLAPWQGEASPVSTSPACSTPRELEEPPEDLGLLVVADGDEDIDFLCTSIKQDSDGKQPGKFARVEVPNGFFGFQPDEDDGDDDEDEYQPKGSFNPPTKPQPSTIRTTTSVGKPAGK</sequence>
<accession>A0A2G8SDV1</accession>
<feature type="compositionally biased region" description="Polar residues" evidence="1">
    <location>
        <begin position="140"/>
        <end position="150"/>
    </location>
</feature>
<proteinExistence type="predicted"/>
<comment type="caution">
    <text evidence="2">The sequence shown here is derived from an EMBL/GenBank/DDBJ whole genome shotgun (WGS) entry which is preliminary data.</text>
</comment>
<organism evidence="2 3">
    <name type="scientific">Ganoderma sinense ZZ0214-1</name>
    <dbReference type="NCBI Taxonomy" id="1077348"/>
    <lineage>
        <taxon>Eukaryota</taxon>
        <taxon>Fungi</taxon>
        <taxon>Dikarya</taxon>
        <taxon>Basidiomycota</taxon>
        <taxon>Agaricomycotina</taxon>
        <taxon>Agaricomycetes</taxon>
        <taxon>Polyporales</taxon>
        <taxon>Polyporaceae</taxon>
        <taxon>Ganoderma</taxon>
    </lineage>
</organism>
<feature type="compositionally biased region" description="Acidic residues" evidence="1">
    <location>
        <begin position="115"/>
        <end position="126"/>
    </location>
</feature>